<dbReference type="Proteomes" id="UP001515480">
    <property type="component" value="Unassembled WGS sequence"/>
</dbReference>
<dbReference type="SUPFAM" id="SSF47027">
    <property type="entry name" value="Acyl-CoA binding protein"/>
    <property type="match status" value="1"/>
</dbReference>
<evidence type="ECO:0008006" key="6">
    <source>
        <dbReference type="Google" id="ProtNLM"/>
    </source>
</evidence>
<evidence type="ECO:0000313" key="5">
    <source>
        <dbReference type="Proteomes" id="UP001515480"/>
    </source>
</evidence>
<dbReference type="InterPro" id="IPR036770">
    <property type="entry name" value="Ankyrin_rpt-contain_sf"/>
</dbReference>
<keyword evidence="1" id="KW-0677">Repeat</keyword>
<dbReference type="SMART" id="SM00248">
    <property type="entry name" value="ANK"/>
    <property type="match status" value="2"/>
</dbReference>
<name>A0AB34JI54_PRYPA</name>
<dbReference type="InterPro" id="IPR035984">
    <property type="entry name" value="Acyl-CoA-binding_sf"/>
</dbReference>
<dbReference type="PANTHER" id="PTHR24171">
    <property type="entry name" value="ANKYRIN REPEAT DOMAIN-CONTAINING PROTEIN 39-RELATED"/>
    <property type="match status" value="1"/>
</dbReference>
<gene>
    <name evidence="4" type="ORF">AB1Y20_022221</name>
</gene>
<dbReference type="Gene3D" id="1.25.40.20">
    <property type="entry name" value="Ankyrin repeat-containing domain"/>
    <property type="match status" value="1"/>
</dbReference>
<dbReference type="AlphaFoldDB" id="A0AB34JI54"/>
<evidence type="ECO:0000256" key="2">
    <source>
        <dbReference type="ARBA" id="ARBA00023043"/>
    </source>
</evidence>
<keyword evidence="5" id="KW-1185">Reference proteome</keyword>
<keyword evidence="2 3" id="KW-0040">ANK repeat</keyword>
<feature type="repeat" description="ANK" evidence="3">
    <location>
        <begin position="144"/>
        <end position="176"/>
    </location>
</feature>
<evidence type="ECO:0000256" key="3">
    <source>
        <dbReference type="PROSITE-ProRule" id="PRU00023"/>
    </source>
</evidence>
<protein>
    <recommendedName>
        <fullName evidence="6">Acyl-CoA-binding domain-containing protein 6</fullName>
    </recommendedName>
</protein>
<evidence type="ECO:0000313" key="4">
    <source>
        <dbReference type="EMBL" id="KAL1520648.1"/>
    </source>
</evidence>
<comment type="caution">
    <text evidence="4">The sequence shown here is derived from an EMBL/GenBank/DDBJ whole genome shotgun (WGS) entry which is preliminary data.</text>
</comment>
<dbReference type="PROSITE" id="PS50088">
    <property type="entry name" value="ANK_REPEAT"/>
    <property type="match status" value="2"/>
</dbReference>
<dbReference type="EMBL" id="JBGBPQ010000008">
    <property type="protein sequence ID" value="KAL1520648.1"/>
    <property type="molecule type" value="Genomic_DNA"/>
</dbReference>
<accession>A0AB34JI54</accession>
<sequence length="240" mass="24612">MAVPSALEALALRRDFEAAVERLGTSTSLPPIDEAVQRRLFGLFHRATPTAPLPTAAEQLQACEEAAALSEEEAMREYVAILDALAPGDVFDSDDDAPPPPSASCLAACGAEGTRGAAGVFEAARRGAGVDAFLPAERDATDEDGLTPLHHAVDAEEERAVEALLRSGAAVDARDGMRCTPLHYAALLGASGIARRLLEAGADPLLLDDEGKDAVAIARAEGHAATADLIAAAAASRAGA</sequence>
<organism evidence="4 5">
    <name type="scientific">Prymnesium parvum</name>
    <name type="common">Toxic golden alga</name>
    <dbReference type="NCBI Taxonomy" id="97485"/>
    <lineage>
        <taxon>Eukaryota</taxon>
        <taxon>Haptista</taxon>
        <taxon>Haptophyta</taxon>
        <taxon>Prymnesiophyceae</taxon>
        <taxon>Prymnesiales</taxon>
        <taxon>Prymnesiaceae</taxon>
        <taxon>Prymnesium</taxon>
    </lineage>
</organism>
<dbReference type="SUPFAM" id="SSF48403">
    <property type="entry name" value="Ankyrin repeat"/>
    <property type="match status" value="1"/>
</dbReference>
<proteinExistence type="predicted"/>
<feature type="repeat" description="ANK" evidence="3">
    <location>
        <begin position="177"/>
        <end position="209"/>
    </location>
</feature>
<evidence type="ECO:0000256" key="1">
    <source>
        <dbReference type="ARBA" id="ARBA00022737"/>
    </source>
</evidence>
<dbReference type="Pfam" id="PF12796">
    <property type="entry name" value="Ank_2"/>
    <property type="match status" value="1"/>
</dbReference>
<dbReference type="PROSITE" id="PS50297">
    <property type="entry name" value="ANK_REP_REGION"/>
    <property type="match status" value="2"/>
</dbReference>
<dbReference type="InterPro" id="IPR002110">
    <property type="entry name" value="Ankyrin_rpt"/>
</dbReference>
<dbReference type="GO" id="GO:0000062">
    <property type="term" value="F:fatty-acyl-CoA binding"/>
    <property type="evidence" value="ECO:0007669"/>
    <property type="project" value="InterPro"/>
</dbReference>
<reference evidence="4 5" key="1">
    <citation type="journal article" date="2024" name="Science">
        <title>Giant polyketide synthase enzymes in the biosynthesis of giant marine polyether toxins.</title>
        <authorList>
            <person name="Fallon T.R."/>
            <person name="Shende V.V."/>
            <person name="Wierzbicki I.H."/>
            <person name="Pendleton A.L."/>
            <person name="Watervoot N.F."/>
            <person name="Auber R.P."/>
            <person name="Gonzalez D.J."/>
            <person name="Wisecaver J.H."/>
            <person name="Moore B.S."/>
        </authorList>
    </citation>
    <scope>NUCLEOTIDE SEQUENCE [LARGE SCALE GENOMIC DNA]</scope>
    <source>
        <strain evidence="4 5">12B1</strain>
    </source>
</reference>